<organism evidence="2 3">
    <name type="scientific">Caenorhabditis auriculariae</name>
    <dbReference type="NCBI Taxonomy" id="2777116"/>
    <lineage>
        <taxon>Eukaryota</taxon>
        <taxon>Metazoa</taxon>
        <taxon>Ecdysozoa</taxon>
        <taxon>Nematoda</taxon>
        <taxon>Chromadorea</taxon>
        <taxon>Rhabditida</taxon>
        <taxon>Rhabditina</taxon>
        <taxon>Rhabditomorpha</taxon>
        <taxon>Rhabditoidea</taxon>
        <taxon>Rhabditidae</taxon>
        <taxon>Peloderinae</taxon>
        <taxon>Caenorhabditis</taxon>
    </lineage>
</organism>
<evidence type="ECO:0000256" key="1">
    <source>
        <dbReference type="SAM" id="MobiDB-lite"/>
    </source>
</evidence>
<comment type="caution">
    <text evidence="2">The sequence shown here is derived from an EMBL/GenBank/DDBJ whole genome shotgun (WGS) entry which is preliminary data.</text>
</comment>
<evidence type="ECO:0000313" key="3">
    <source>
        <dbReference type="Proteomes" id="UP000835052"/>
    </source>
</evidence>
<accession>A0A8S1HT99</accession>
<evidence type="ECO:0000313" key="2">
    <source>
        <dbReference type="EMBL" id="CAD6197748.1"/>
    </source>
</evidence>
<dbReference type="Proteomes" id="UP000835052">
    <property type="component" value="Unassembled WGS sequence"/>
</dbReference>
<proteinExistence type="predicted"/>
<dbReference type="AlphaFoldDB" id="A0A8S1HT99"/>
<dbReference type="EMBL" id="CAJGYM010000103">
    <property type="protein sequence ID" value="CAD6197748.1"/>
    <property type="molecule type" value="Genomic_DNA"/>
</dbReference>
<gene>
    <name evidence="2" type="ORF">CAUJ_LOCUS13657</name>
</gene>
<name>A0A8S1HT99_9PELO</name>
<protein>
    <submittedName>
        <fullName evidence="2">Uncharacterized protein</fullName>
    </submittedName>
</protein>
<sequence>MAGGCFARRLPQNAATNDDRTRIDDAQPHIPRCVMPIWTAAHSPRAGASPAGRVQIAERSRPPVRRSGRRWGRGLMVRLQPQHFDGGRLLRPRPTPQPPPLLNFVDEHLTLHAASRLSSLTCLIKIPPRRALDPTPERWLMFGSLQGDHYEFVKVVPRVAM</sequence>
<feature type="region of interest" description="Disordered" evidence="1">
    <location>
        <begin position="44"/>
        <end position="68"/>
    </location>
</feature>
<reference evidence="2" key="1">
    <citation type="submission" date="2020-10" db="EMBL/GenBank/DDBJ databases">
        <authorList>
            <person name="Kikuchi T."/>
        </authorList>
    </citation>
    <scope>NUCLEOTIDE SEQUENCE</scope>
    <source>
        <strain evidence="2">NKZ352</strain>
    </source>
</reference>
<keyword evidence="3" id="KW-1185">Reference proteome</keyword>